<dbReference type="AlphaFoldDB" id="T1BRF2"/>
<evidence type="ECO:0000313" key="1">
    <source>
        <dbReference type="EMBL" id="EQD71108.1"/>
    </source>
</evidence>
<sequence>MANPISWLNINFSGYLGPQVRNVYFDPLSGAPGGVGGAGTS</sequence>
<accession>T1BRF2</accession>
<protein>
    <submittedName>
        <fullName evidence="1">Uncharacterized protein</fullName>
    </submittedName>
</protein>
<feature type="non-terminal residue" evidence="1">
    <location>
        <position position="41"/>
    </location>
</feature>
<name>T1BRF2_9ZZZZ</name>
<reference evidence="1" key="2">
    <citation type="journal article" date="2014" name="ISME J.">
        <title>Microbial stratification in low pH oxic and suboxic macroscopic growths along an acid mine drainage.</title>
        <authorList>
            <person name="Mendez-Garcia C."/>
            <person name="Mesa V."/>
            <person name="Sprenger R.R."/>
            <person name="Richter M."/>
            <person name="Diez M.S."/>
            <person name="Solano J."/>
            <person name="Bargiela R."/>
            <person name="Golyshina O.V."/>
            <person name="Manteca A."/>
            <person name="Ramos J.L."/>
            <person name="Gallego J.R."/>
            <person name="Llorente I."/>
            <person name="Martins Dos Santos V.A."/>
            <person name="Jensen O.N."/>
            <person name="Pelaez A.I."/>
            <person name="Sanchez J."/>
            <person name="Ferrer M."/>
        </authorList>
    </citation>
    <scope>NUCLEOTIDE SEQUENCE</scope>
</reference>
<comment type="caution">
    <text evidence="1">The sequence shown here is derived from an EMBL/GenBank/DDBJ whole genome shotgun (WGS) entry which is preliminary data.</text>
</comment>
<proteinExistence type="predicted"/>
<reference evidence="1" key="1">
    <citation type="submission" date="2013-08" db="EMBL/GenBank/DDBJ databases">
        <authorList>
            <person name="Mendez C."/>
            <person name="Richter M."/>
            <person name="Ferrer M."/>
            <person name="Sanchez J."/>
        </authorList>
    </citation>
    <scope>NUCLEOTIDE SEQUENCE</scope>
</reference>
<dbReference type="EMBL" id="AUZY01002902">
    <property type="protein sequence ID" value="EQD71108.1"/>
    <property type="molecule type" value="Genomic_DNA"/>
</dbReference>
<organism evidence="1">
    <name type="scientific">mine drainage metagenome</name>
    <dbReference type="NCBI Taxonomy" id="410659"/>
    <lineage>
        <taxon>unclassified sequences</taxon>
        <taxon>metagenomes</taxon>
        <taxon>ecological metagenomes</taxon>
    </lineage>
</organism>
<gene>
    <name evidence="1" type="ORF">B1B_04635</name>
</gene>